<reference evidence="2" key="2">
    <citation type="submission" date="2025-08" db="UniProtKB">
        <authorList>
            <consortium name="Ensembl"/>
        </authorList>
    </citation>
    <scope>IDENTIFICATION</scope>
</reference>
<organism evidence="2 3">
    <name type="scientific">Astatotilapia calliptera</name>
    <name type="common">Eastern happy</name>
    <name type="synonym">Chromis callipterus</name>
    <dbReference type="NCBI Taxonomy" id="8154"/>
    <lineage>
        <taxon>Eukaryota</taxon>
        <taxon>Metazoa</taxon>
        <taxon>Chordata</taxon>
        <taxon>Craniata</taxon>
        <taxon>Vertebrata</taxon>
        <taxon>Euteleostomi</taxon>
        <taxon>Actinopterygii</taxon>
        <taxon>Neopterygii</taxon>
        <taxon>Teleostei</taxon>
        <taxon>Neoteleostei</taxon>
        <taxon>Acanthomorphata</taxon>
        <taxon>Ovalentaria</taxon>
        <taxon>Cichlomorphae</taxon>
        <taxon>Cichliformes</taxon>
        <taxon>Cichlidae</taxon>
        <taxon>African cichlids</taxon>
        <taxon>Pseudocrenilabrinae</taxon>
        <taxon>Haplochromini</taxon>
        <taxon>Astatotilapia</taxon>
    </lineage>
</organism>
<evidence type="ECO:0000313" key="2">
    <source>
        <dbReference type="Ensembl" id="ENSACLP00000009946.2"/>
    </source>
</evidence>
<dbReference type="Pfam" id="PF05699">
    <property type="entry name" value="Dimer_Tnp_hAT"/>
    <property type="match status" value="1"/>
</dbReference>
<proteinExistence type="predicted"/>
<dbReference type="PANTHER" id="PTHR45913">
    <property type="entry name" value="EPM2A-INTERACTING PROTEIN 1"/>
    <property type="match status" value="1"/>
</dbReference>
<dbReference type="GO" id="GO:0046983">
    <property type="term" value="F:protein dimerization activity"/>
    <property type="evidence" value="ECO:0007669"/>
    <property type="project" value="InterPro"/>
</dbReference>
<evidence type="ECO:0000259" key="1">
    <source>
        <dbReference type="Pfam" id="PF05699"/>
    </source>
</evidence>
<evidence type="ECO:0000313" key="3">
    <source>
        <dbReference type="Proteomes" id="UP000265100"/>
    </source>
</evidence>
<keyword evidence="3" id="KW-1185">Reference proteome</keyword>
<sequence>MVFCGASEATIIDLGSLAQYVKPVITNLGVKIEANLKLESQVRAVVRSSFFHLRELAKIKPILSKQHFETVIHAFVTSRLDYCNALYFGVSDASIRRLWYGMVWYWNSASFAGALAIVRNGKPFTDGEYAKTLITVHDRTIMMSNQIEATQDESTDVSHLSQFSVIARYVVSDTLREESLAVLPMKGEDLFKSFTEFKEKNLPMDKLISLSLCAQMCGEQLGEVMSLIIWVVNFIVARALNDHQFRTLLDKVGNNYPGLLLHSNVCWFSRGKVLSCFAACLSEIRTFLEMKNVEHPELANNEWLLKFYYLVDMTEHLNQLNVKMQGVGNTVLSLQQALFAFENKLELFVVHITYHTLQRVSIAVLTMFGSTYACEQSFSHLKNIKTDLRSRLQHYPLSCVITHFIISEKATATEFTTPSITSNSVCNQRQSCRSAFILCFITL</sequence>
<dbReference type="GeneTree" id="ENSGT00950000182812"/>
<feature type="domain" description="HAT C-terminal dimerisation" evidence="1">
    <location>
        <begin position="351"/>
        <end position="395"/>
    </location>
</feature>
<protein>
    <recommendedName>
        <fullName evidence="1">HAT C-terminal dimerisation domain-containing protein</fullName>
    </recommendedName>
</protein>
<name>A0A3P8NYS1_ASTCA</name>
<dbReference type="Ensembl" id="ENSACLT00000010180.2">
    <property type="protein sequence ID" value="ENSACLP00000009946.2"/>
    <property type="gene ID" value="ENSACLG00000006726.2"/>
</dbReference>
<dbReference type="InterPro" id="IPR008906">
    <property type="entry name" value="HATC_C_dom"/>
</dbReference>
<dbReference type="AlphaFoldDB" id="A0A3P8NYS1"/>
<dbReference type="Proteomes" id="UP000265100">
    <property type="component" value="Chromosome 20"/>
</dbReference>
<dbReference type="PANTHER" id="PTHR45913:SF10">
    <property type="entry name" value="DUF4371 DOMAIN-CONTAINING PROTEIN"/>
    <property type="match status" value="1"/>
</dbReference>
<reference evidence="2" key="1">
    <citation type="submission" date="2018-05" db="EMBL/GenBank/DDBJ databases">
        <authorList>
            <person name="Datahose"/>
        </authorList>
    </citation>
    <scope>NUCLEOTIDE SEQUENCE</scope>
</reference>
<reference evidence="2" key="3">
    <citation type="submission" date="2025-09" db="UniProtKB">
        <authorList>
            <consortium name="Ensembl"/>
        </authorList>
    </citation>
    <scope>IDENTIFICATION</scope>
</reference>
<accession>A0A3P8NYS1</accession>